<dbReference type="SUPFAM" id="SSF53850">
    <property type="entry name" value="Periplasmic binding protein-like II"/>
    <property type="match status" value="1"/>
</dbReference>
<feature type="chain" id="PRO_5021909960" evidence="1">
    <location>
        <begin position="23"/>
        <end position="251"/>
    </location>
</feature>
<keyword evidence="3" id="KW-1185">Reference proteome</keyword>
<name>A0A516SIB2_9NEIS</name>
<dbReference type="AlphaFoldDB" id="A0A516SIB2"/>
<feature type="signal peptide" evidence="1">
    <location>
        <begin position="1"/>
        <end position="22"/>
    </location>
</feature>
<dbReference type="EMBL" id="CP041730">
    <property type="protein sequence ID" value="QDQ27778.1"/>
    <property type="molecule type" value="Genomic_DNA"/>
</dbReference>
<proteinExistence type="predicted"/>
<organism evidence="2 3">
    <name type="scientific">Chitinimonas arctica</name>
    <dbReference type="NCBI Taxonomy" id="2594795"/>
    <lineage>
        <taxon>Bacteria</taxon>
        <taxon>Pseudomonadati</taxon>
        <taxon>Pseudomonadota</taxon>
        <taxon>Betaproteobacteria</taxon>
        <taxon>Neisseriales</taxon>
        <taxon>Chitinibacteraceae</taxon>
        <taxon>Chitinimonas</taxon>
    </lineage>
</organism>
<evidence type="ECO:0000256" key="1">
    <source>
        <dbReference type="SAM" id="SignalP"/>
    </source>
</evidence>
<dbReference type="Gene3D" id="3.40.190.10">
    <property type="entry name" value="Periplasmic binding protein-like II"/>
    <property type="match status" value="2"/>
</dbReference>
<dbReference type="RefSeq" id="WP_144279166.1">
    <property type="nucleotide sequence ID" value="NZ_CP041730.1"/>
</dbReference>
<accession>A0A516SIB2</accession>
<dbReference type="Proteomes" id="UP000317550">
    <property type="component" value="Chromosome"/>
</dbReference>
<evidence type="ECO:0000313" key="2">
    <source>
        <dbReference type="EMBL" id="QDQ27778.1"/>
    </source>
</evidence>
<dbReference type="KEGG" id="cari:FNU76_16285"/>
<sequence>MPYAIRASLAALLLATGSHCLAAQTVKVGVSLFPPYIAKQAHTEKLRVDLLDLMNAFQSTYRFESVITGPVRRFHDFDQGKYDLSLYDNLAWGWQNRSVDASQVYLGGSEVYVALAGPGRDESFFSELSEKRMIGMRGYHYGFAGFNNDAEFLRSKFQMVFSEDNEATLTLLQLGRGDVAVVTEAFLAVYLADKPQLRTTLLVSQRRDQIYAHTIIVRRGIRPSVTEINALLDRMREAGALQALWKKYKVP</sequence>
<evidence type="ECO:0000313" key="3">
    <source>
        <dbReference type="Proteomes" id="UP000317550"/>
    </source>
</evidence>
<gene>
    <name evidence="2" type="ORF">FNU76_16285</name>
</gene>
<reference evidence="3" key="1">
    <citation type="submission" date="2019-07" db="EMBL/GenBank/DDBJ databases">
        <title>Chitinimonas sp. nov., isolated from Ny-Alesund, arctica soil.</title>
        <authorList>
            <person name="Xu Q."/>
            <person name="Peng F."/>
        </authorList>
    </citation>
    <scope>NUCLEOTIDE SEQUENCE [LARGE SCALE GENOMIC DNA]</scope>
    <source>
        <strain evidence="3">R3-44</strain>
    </source>
</reference>
<keyword evidence="1" id="KW-0732">Signal</keyword>
<protein>
    <submittedName>
        <fullName evidence="2">ABC transporter substrate-binding protein</fullName>
    </submittedName>
</protein>
<dbReference type="OrthoDB" id="8747607at2"/>